<accession>A0ABD5YLQ1</accession>
<sequence>MYFTTVSMGAQLHTINSLLPTEHIQYIIEDANDRALFVDPSFLDALEPAAQIPAFDSIDCVVMSETVPETGLDLVDYESFIDAVQRPRPEISQKRSP</sequence>
<dbReference type="InterPro" id="IPR042099">
    <property type="entry name" value="ANL_N_sf"/>
</dbReference>
<dbReference type="EMBL" id="JBHTAX010000001">
    <property type="protein sequence ID" value="MFC7188558.1"/>
    <property type="molecule type" value="Genomic_DNA"/>
</dbReference>
<comment type="caution">
    <text evidence="1">The sequence shown here is derived from an EMBL/GenBank/DDBJ whole genome shotgun (WGS) entry which is preliminary data.</text>
</comment>
<reference evidence="1 2" key="1">
    <citation type="journal article" date="2019" name="Int. J. Syst. Evol. Microbiol.">
        <title>The Global Catalogue of Microorganisms (GCM) 10K type strain sequencing project: providing services to taxonomists for standard genome sequencing and annotation.</title>
        <authorList>
            <consortium name="The Broad Institute Genomics Platform"/>
            <consortium name="The Broad Institute Genome Sequencing Center for Infectious Disease"/>
            <person name="Wu L."/>
            <person name="Ma J."/>
        </authorList>
    </citation>
    <scope>NUCLEOTIDE SEQUENCE [LARGE SCALE GENOMIC DNA]</scope>
    <source>
        <strain evidence="1 2">RDMS1</strain>
    </source>
</reference>
<proteinExistence type="predicted"/>
<dbReference type="SUPFAM" id="SSF56801">
    <property type="entry name" value="Acetyl-CoA synthetase-like"/>
    <property type="match status" value="1"/>
</dbReference>
<dbReference type="AlphaFoldDB" id="A0ABD5YLQ1"/>
<gene>
    <name evidence="1" type="ORF">ACFQL7_00925</name>
</gene>
<dbReference type="Proteomes" id="UP001596417">
    <property type="component" value="Unassembled WGS sequence"/>
</dbReference>
<dbReference type="Gene3D" id="3.40.50.12780">
    <property type="entry name" value="N-terminal domain of ligase-like"/>
    <property type="match status" value="1"/>
</dbReference>
<name>A0ABD5YLQ1_9EURY</name>
<evidence type="ECO:0008006" key="3">
    <source>
        <dbReference type="Google" id="ProtNLM"/>
    </source>
</evidence>
<evidence type="ECO:0000313" key="2">
    <source>
        <dbReference type="Proteomes" id="UP001596417"/>
    </source>
</evidence>
<dbReference type="GeneID" id="302506938"/>
<organism evidence="1 2">
    <name type="scientific">Halocatena marina</name>
    <dbReference type="NCBI Taxonomy" id="2934937"/>
    <lineage>
        <taxon>Archaea</taxon>
        <taxon>Methanobacteriati</taxon>
        <taxon>Methanobacteriota</taxon>
        <taxon>Stenosarchaea group</taxon>
        <taxon>Halobacteria</taxon>
        <taxon>Halobacteriales</taxon>
        <taxon>Natronomonadaceae</taxon>
        <taxon>Halocatena</taxon>
    </lineage>
</organism>
<dbReference type="RefSeq" id="WP_248903999.1">
    <property type="nucleotide sequence ID" value="NZ_CP109979.1"/>
</dbReference>
<protein>
    <recommendedName>
        <fullName evidence="3">AMP-dependent synthetase/ligase domain-containing protein</fullName>
    </recommendedName>
</protein>
<keyword evidence="2" id="KW-1185">Reference proteome</keyword>
<evidence type="ECO:0000313" key="1">
    <source>
        <dbReference type="EMBL" id="MFC7188558.1"/>
    </source>
</evidence>